<accession>A0A561C3M1</accession>
<reference evidence="1 2" key="1">
    <citation type="submission" date="2019-06" db="EMBL/GenBank/DDBJ databases">
        <title>Sorghum-associated microbial communities from plants grown in Nebraska, USA.</title>
        <authorList>
            <person name="Schachtman D."/>
        </authorList>
    </citation>
    <scope>NUCLEOTIDE SEQUENCE [LARGE SCALE GENOMIC DNA]</scope>
    <source>
        <strain evidence="1 2">T529</strain>
    </source>
</reference>
<dbReference type="Proteomes" id="UP000319722">
    <property type="component" value="Unassembled WGS sequence"/>
</dbReference>
<protein>
    <submittedName>
        <fullName evidence="1">Uncharacterized protein</fullName>
    </submittedName>
</protein>
<gene>
    <name evidence="1" type="ORF">FB547_105260</name>
</gene>
<comment type="caution">
    <text evidence="1">The sequence shown here is derived from an EMBL/GenBank/DDBJ whole genome shotgun (WGS) entry which is preliminary data.</text>
</comment>
<organism evidence="1 2">
    <name type="scientific">Variovorax beijingensis</name>
    <dbReference type="NCBI Taxonomy" id="2496117"/>
    <lineage>
        <taxon>Bacteria</taxon>
        <taxon>Pseudomonadati</taxon>
        <taxon>Pseudomonadota</taxon>
        <taxon>Betaproteobacteria</taxon>
        <taxon>Burkholderiales</taxon>
        <taxon>Comamonadaceae</taxon>
        <taxon>Variovorax</taxon>
    </lineage>
</organism>
<name>A0A561C3M1_9BURK</name>
<evidence type="ECO:0000313" key="2">
    <source>
        <dbReference type="Proteomes" id="UP000319722"/>
    </source>
</evidence>
<sequence length="60" mass="6693">MQEFGRERLDVKGFDQMVDAVLQRMESDTELNAALQEAGNLLLAEAMPAEPPAKTDRTSR</sequence>
<dbReference type="AlphaFoldDB" id="A0A561C3M1"/>
<proteinExistence type="predicted"/>
<evidence type="ECO:0000313" key="1">
    <source>
        <dbReference type="EMBL" id="TWD85748.1"/>
    </source>
</evidence>
<dbReference type="EMBL" id="VIVL01000005">
    <property type="protein sequence ID" value="TWD85748.1"/>
    <property type="molecule type" value="Genomic_DNA"/>
</dbReference>